<protein>
    <submittedName>
        <fullName evidence="1">Protein of uncharacterized function (DUF1814)</fullName>
    </submittedName>
</protein>
<organism evidence="1 2">
    <name type="scientific">Mycobacteroides abscessus</name>
    <dbReference type="NCBI Taxonomy" id="36809"/>
    <lineage>
        <taxon>Bacteria</taxon>
        <taxon>Bacillati</taxon>
        <taxon>Actinomycetota</taxon>
        <taxon>Actinomycetes</taxon>
        <taxon>Mycobacteriales</taxon>
        <taxon>Mycobacteriaceae</taxon>
        <taxon>Mycobacteroides</taxon>
    </lineage>
</organism>
<dbReference type="AlphaFoldDB" id="A0AB33T5J0"/>
<accession>A0AB33T5J0</accession>
<gene>
    <name evidence="1" type="ORF">ERS075527_02640</name>
</gene>
<dbReference type="InterPro" id="IPR043519">
    <property type="entry name" value="NT_sf"/>
</dbReference>
<dbReference type="Gene3D" id="3.30.460.40">
    <property type="match status" value="1"/>
</dbReference>
<proteinExistence type="predicted"/>
<dbReference type="InterPro" id="IPR039498">
    <property type="entry name" value="NTP_transf_5"/>
</dbReference>
<dbReference type="EMBL" id="CSUW01000006">
    <property type="protein sequence ID" value="CPT34925.1"/>
    <property type="molecule type" value="Genomic_DNA"/>
</dbReference>
<dbReference type="Proteomes" id="UP000038487">
    <property type="component" value="Unassembled WGS sequence"/>
</dbReference>
<comment type="caution">
    <text evidence="1">The sequence shown here is derived from an EMBL/GenBank/DDBJ whole genome shotgun (WGS) entry which is preliminary data.</text>
</comment>
<name>A0AB33T5J0_9MYCO</name>
<evidence type="ECO:0000313" key="1">
    <source>
        <dbReference type="EMBL" id="CPT34925.1"/>
    </source>
</evidence>
<evidence type="ECO:0000313" key="2">
    <source>
        <dbReference type="Proteomes" id="UP000038487"/>
    </source>
</evidence>
<dbReference type="SUPFAM" id="SSF81301">
    <property type="entry name" value="Nucleotidyltransferase"/>
    <property type="match status" value="1"/>
</dbReference>
<dbReference type="RefSeq" id="WP_005088228.1">
    <property type="nucleotide sequence ID" value="NZ_CM125927.1"/>
</dbReference>
<sequence>MNEQALLRTLTRVVTVLTQKDIAFAVAGGCAVYARGGPVTTHDIDIFLREQDVPSAAAALHEAGLRLEDPPENWLTKAYDGSVLVDLIFCPNDRPVDANFLARAEPMQIGPTRAPVVTATDLMVDKLLVLDSHRCDFGPVLSIARAIREQVDWCQVHRSTEQSPYATAFLNLLVGLEIVESTNARTNDTRQYDEAELRRRFAEDARTAELGVQVTFNGDTVALDGEVDCSHRRDMLAVVAREYAPGIQIRNMVRVSDTGKPGPAEMIS</sequence>
<dbReference type="Pfam" id="PF14907">
    <property type="entry name" value="NTP_transf_5"/>
    <property type="match status" value="1"/>
</dbReference>
<reference evidence="1 2" key="1">
    <citation type="submission" date="2015-03" db="EMBL/GenBank/DDBJ databases">
        <authorList>
            <consortium name="Pathogen Informatics"/>
            <person name="Murphy D."/>
        </authorList>
    </citation>
    <scope>NUCLEOTIDE SEQUENCE [LARGE SCALE GENOMIC DNA]</scope>
    <source>
        <strain evidence="1 2">PAP036</strain>
    </source>
</reference>